<keyword evidence="1" id="KW-0547">Nucleotide-binding</keyword>
<evidence type="ECO:0000259" key="3">
    <source>
        <dbReference type="PROSITE" id="PS50893"/>
    </source>
</evidence>
<dbReference type="GO" id="GO:0016887">
    <property type="term" value="F:ATP hydrolysis activity"/>
    <property type="evidence" value="ECO:0007669"/>
    <property type="project" value="InterPro"/>
</dbReference>
<dbReference type="InterPro" id="IPR051309">
    <property type="entry name" value="ABCF_ATPase"/>
</dbReference>
<dbReference type="GO" id="GO:0005524">
    <property type="term" value="F:ATP binding"/>
    <property type="evidence" value="ECO:0007669"/>
    <property type="project" value="UniProtKB-KW"/>
</dbReference>
<dbReference type="FunFam" id="3.40.50.300:FF:000011">
    <property type="entry name" value="Putative ABC transporter ATP-binding component"/>
    <property type="match status" value="1"/>
</dbReference>
<dbReference type="Proteomes" id="UP000559117">
    <property type="component" value="Unassembled WGS sequence"/>
</dbReference>
<gene>
    <name evidence="4" type="ORF">HNR32_001841</name>
</gene>
<organism evidence="4 5">
    <name type="scientific">Pectinatus brassicae</name>
    <dbReference type="NCBI Taxonomy" id="862415"/>
    <lineage>
        <taxon>Bacteria</taxon>
        <taxon>Bacillati</taxon>
        <taxon>Bacillota</taxon>
        <taxon>Negativicutes</taxon>
        <taxon>Selenomonadales</taxon>
        <taxon>Selenomonadaceae</taxon>
        <taxon>Pectinatus</taxon>
    </lineage>
</organism>
<proteinExistence type="predicted"/>
<comment type="caution">
    <text evidence="4">The sequence shown here is derived from an EMBL/GenBank/DDBJ whole genome shotgun (WGS) entry which is preliminary data.</text>
</comment>
<dbReference type="PROSITE" id="PS50893">
    <property type="entry name" value="ABC_TRANSPORTER_2"/>
    <property type="match status" value="1"/>
</dbReference>
<dbReference type="PROSITE" id="PS00211">
    <property type="entry name" value="ABC_TRANSPORTER_1"/>
    <property type="match status" value="1"/>
</dbReference>
<name>A0A840ULN1_9FIRM</name>
<dbReference type="InterPro" id="IPR003439">
    <property type="entry name" value="ABC_transporter-like_ATP-bd"/>
</dbReference>
<dbReference type="PANTHER" id="PTHR42855:SF2">
    <property type="entry name" value="DRUG RESISTANCE ABC TRANSPORTER,ATP-BINDING PROTEIN"/>
    <property type="match status" value="1"/>
</dbReference>
<dbReference type="InterPro" id="IPR027417">
    <property type="entry name" value="P-loop_NTPase"/>
</dbReference>
<dbReference type="AlphaFoldDB" id="A0A840ULN1"/>
<dbReference type="SMART" id="SM00382">
    <property type="entry name" value="AAA"/>
    <property type="match status" value="1"/>
</dbReference>
<accession>A0A840ULN1</accession>
<sequence>MGLLHVQDLAKSFGIRQLFENVSFSIDKGDKIGLIGANGAGKTTLLNCIMGTQEYDAGNVKLDTADRIGYVEQQAEFTEATLYDEMLTAFADILRLAEQKKNLENKIEQAANDEQLNDFMGEYTKIADEFERLGGYDYEKDIKKISFGLGFSEEDLKKSPQDFSGGQKTRICLAKALLREPDYLFLDEPTNHLDIEMIEWLEEYLRNYKGGILMISHDRFFLDKVTNSIIELINKKID</sequence>
<evidence type="ECO:0000313" key="4">
    <source>
        <dbReference type="EMBL" id="MBB5336687.1"/>
    </source>
</evidence>
<dbReference type="SUPFAM" id="SSF52540">
    <property type="entry name" value="P-loop containing nucleoside triphosphate hydrolases"/>
    <property type="match status" value="1"/>
</dbReference>
<keyword evidence="5" id="KW-1185">Reference proteome</keyword>
<dbReference type="InterPro" id="IPR017871">
    <property type="entry name" value="ABC_transporter-like_CS"/>
</dbReference>
<dbReference type="InterPro" id="IPR003593">
    <property type="entry name" value="AAA+_ATPase"/>
</dbReference>
<dbReference type="Gene3D" id="3.40.50.300">
    <property type="entry name" value="P-loop containing nucleotide triphosphate hydrolases"/>
    <property type="match status" value="1"/>
</dbReference>
<feature type="domain" description="ABC transporter" evidence="3">
    <location>
        <begin position="4"/>
        <end position="238"/>
    </location>
</feature>
<dbReference type="Pfam" id="PF00005">
    <property type="entry name" value="ABC_tran"/>
    <property type="match status" value="1"/>
</dbReference>
<protein>
    <submittedName>
        <fullName evidence="4">ATPase subunit of ABC transporter with duplicated ATPase domains</fullName>
    </submittedName>
</protein>
<dbReference type="RefSeq" id="WP_183861844.1">
    <property type="nucleotide sequence ID" value="NZ_JACHFH010000022.1"/>
</dbReference>
<dbReference type="CDD" id="cd03221">
    <property type="entry name" value="ABCF_EF-3"/>
    <property type="match status" value="1"/>
</dbReference>
<evidence type="ECO:0000256" key="2">
    <source>
        <dbReference type="ARBA" id="ARBA00022840"/>
    </source>
</evidence>
<dbReference type="PANTHER" id="PTHR42855">
    <property type="entry name" value="ABC TRANSPORTER ATP-BINDING SUBUNIT"/>
    <property type="match status" value="1"/>
</dbReference>
<evidence type="ECO:0000313" key="5">
    <source>
        <dbReference type="Proteomes" id="UP000559117"/>
    </source>
</evidence>
<evidence type="ECO:0000256" key="1">
    <source>
        <dbReference type="ARBA" id="ARBA00022741"/>
    </source>
</evidence>
<dbReference type="EMBL" id="JACHFH010000022">
    <property type="protein sequence ID" value="MBB5336687.1"/>
    <property type="molecule type" value="Genomic_DNA"/>
</dbReference>
<keyword evidence="2" id="KW-0067">ATP-binding</keyword>
<reference evidence="4 5" key="1">
    <citation type="submission" date="2020-08" db="EMBL/GenBank/DDBJ databases">
        <title>Genomic Encyclopedia of Type Strains, Phase IV (KMG-IV): sequencing the most valuable type-strain genomes for metagenomic binning, comparative biology and taxonomic classification.</title>
        <authorList>
            <person name="Goeker M."/>
        </authorList>
    </citation>
    <scope>NUCLEOTIDE SEQUENCE [LARGE SCALE GENOMIC DNA]</scope>
    <source>
        <strain evidence="4 5">DSM 24661</strain>
    </source>
</reference>